<keyword evidence="1" id="KW-0472">Membrane</keyword>
<keyword evidence="1" id="KW-0812">Transmembrane</keyword>
<proteinExistence type="predicted"/>
<organism evidence="2 3">
    <name type="scientific">Aliarcobacter thereius</name>
    <dbReference type="NCBI Taxonomy" id="544718"/>
    <lineage>
        <taxon>Bacteria</taxon>
        <taxon>Pseudomonadati</taxon>
        <taxon>Campylobacterota</taxon>
        <taxon>Epsilonproteobacteria</taxon>
        <taxon>Campylobacterales</taxon>
        <taxon>Arcobacteraceae</taxon>
        <taxon>Aliarcobacter</taxon>
    </lineage>
</organism>
<keyword evidence="1" id="KW-1133">Transmembrane helix</keyword>
<feature type="transmembrane region" description="Helical" evidence="1">
    <location>
        <begin position="7"/>
        <end position="26"/>
    </location>
</feature>
<dbReference type="RefSeq" id="WP_066170171.1">
    <property type="nucleotide sequence ID" value="NZ_LCUJ01000001.1"/>
</dbReference>
<name>A0A1C0B9J2_9BACT</name>
<evidence type="ECO:0000313" key="3">
    <source>
        <dbReference type="Proteomes" id="UP000093281"/>
    </source>
</evidence>
<dbReference type="Proteomes" id="UP000093281">
    <property type="component" value="Unassembled WGS sequence"/>
</dbReference>
<protein>
    <submittedName>
        <fullName evidence="2">FixH</fullName>
    </submittedName>
</protein>
<evidence type="ECO:0000256" key="1">
    <source>
        <dbReference type="SAM" id="Phobius"/>
    </source>
</evidence>
<reference evidence="3" key="1">
    <citation type="submission" date="2015-05" db="EMBL/GenBank/DDBJ databases">
        <authorList>
            <person name="Rovetto F."/>
            <person name="Cocolin L."/>
            <person name="Illeghems K."/>
            <person name="Van Nieuwerburgh F."/>
            <person name="Houf K."/>
        </authorList>
    </citation>
    <scope>NUCLEOTIDE SEQUENCE [LARGE SCALE GENOMIC DNA]</scope>
    <source>
        <strain evidence="3">DU22</strain>
    </source>
</reference>
<dbReference type="EMBL" id="LCUJ01000001">
    <property type="protein sequence ID" value="OCM00232.1"/>
    <property type="molecule type" value="Genomic_DNA"/>
</dbReference>
<sequence length="186" mass="21908">MKERNYWPLFFIAIFGFTVYMIIWTITQAVNSPVIEDRSFMQKYQYVDENYNEIMNANLDFLEKYKLELNLNGKIFPLTTEDIKFGQRVIEKYSQHKDNLNIGENSINLTVIDMNSNKSTPISFDILITKTMTNENDIELNSKNFEEDSGIYSSKFNINEKTNWIITGKIKTEDKEGYIFIKTNAR</sequence>
<evidence type="ECO:0000313" key="2">
    <source>
        <dbReference type="EMBL" id="OCM00232.1"/>
    </source>
</evidence>
<accession>A0A1C0B9J2</accession>
<dbReference type="STRING" id="544718.AAX25_00849"/>
<dbReference type="OrthoDB" id="5365516at2"/>
<dbReference type="AlphaFoldDB" id="A0A1C0B9J2"/>
<comment type="caution">
    <text evidence="2">The sequence shown here is derived from an EMBL/GenBank/DDBJ whole genome shotgun (WGS) entry which is preliminary data.</text>
</comment>
<dbReference type="PATRIC" id="fig|544718.39.peg.198"/>
<gene>
    <name evidence="2" type="ORF">AAX29_00230</name>
</gene>